<reference evidence="4" key="1">
    <citation type="journal article" date="2017" name="Nat. Commun.">
        <title>The asparagus genome sheds light on the origin and evolution of a young Y chromosome.</title>
        <authorList>
            <person name="Harkess A."/>
            <person name="Zhou J."/>
            <person name="Xu C."/>
            <person name="Bowers J.E."/>
            <person name="Van der Hulst R."/>
            <person name="Ayyampalayam S."/>
            <person name="Mercati F."/>
            <person name="Riccardi P."/>
            <person name="McKain M.R."/>
            <person name="Kakrana A."/>
            <person name="Tang H."/>
            <person name="Ray J."/>
            <person name="Groenendijk J."/>
            <person name="Arikit S."/>
            <person name="Mathioni S.M."/>
            <person name="Nakano M."/>
            <person name="Shan H."/>
            <person name="Telgmann-Rauber A."/>
            <person name="Kanno A."/>
            <person name="Yue Z."/>
            <person name="Chen H."/>
            <person name="Li W."/>
            <person name="Chen Y."/>
            <person name="Xu X."/>
            <person name="Zhang Y."/>
            <person name="Luo S."/>
            <person name="Chen H."/>
            <person name="Gao J."/>
            <person name="Mao Z."/>
            <person name="Pires J.C."/>
            <person name="Luo M."/>
            <person name="Kudrna D."/>
            <person name="Wing R.A."/>
            <person name="Meyers B.C."/>
            <person name="Yi K."/>
            <person name="Kong H."/>
            <person name="Lavrijsen P."/>
            <person name="Sunseri F."/>
            <person name="Falavigna A."/>
            <person name="Ye Y."/>
            <person name="Leebens-Mack J.H."/>
            <person name="Chen G."/>
        </authorList>
    </citation>
    <scope>NUCLEOTIDE SEQUENCE [LARGE SCALE GENOMIC DNA]</scope>
    <source>
        <strain evidence="4">cv. DH0086</strain>
    </source>
</reference>
<evidence type="ECO:0000256" key="1">
    <source>
        <dbReference type="SAM" id="Coils"/>
    </source>
</evidence>
<feature type="region of interest" description="Disordered" evidence="2">
    <location>
        <begin position="298"/>
        <end position="337"/>
    </location>
</feature>
<keyword evidence="1" id="KW-0175">Coiled coil</keyword>
<evidence type="ECO:0000313" key="4">
    <source>
        <dbReference type="Proteomes" id="UP000243459"/>
    </source>
</evidence>
<name>A0A5P1FAS2_ASPOF</name>
<proteinExistence type="predicted"/>
<dbReference type="AlphaFoldDB" id="A0A5P1FAS2"/>
<accession>A0A5P1FAS2</accession>
<feature type="compositionally biased region" description="Polar residues" evidence="2">
    <location>
        <begin position="322"/>
        <end position="337"/>
    </location>
</feature>
<evidence type="ECO:0000256" key="2">
    <source>
        <dbReference type="SAM" id="MobiDB-lite"/>
    </source>
</evidence>
<organism evidence="3 4">
    <name type="scientific">Asparagus officinalis</name>
    <name type="common">Garden asparagus</name>
    <dbReference type="NCBI Taxonomy" id="4686"/>
    <lineage>
        <taxon>Eukaryota</taxon>
        <taxon>Viridiplantae</taxon>
        <taxon>Streptophyta</taxon>
        <taxon>Embryophyta</taxon>
        <taxon>Tracheophyta</taxon>
        <taxon>Spermatophyta</taxon>
        <taxon>Magnoliopsida</taxon>
        <taxon>Liliopsida</taxon>
        <taxon>Asparagales</taxon>
        <taxon>Asparagaceae</taxon>
        <taxon>Asparagoideae</taxon>
        <taxon>Asparagus</taxon>
    </lineage>
</organism>
<sequence>MVKHRETRMGGANPQPRPQKRRGRTPDDPQLQARPPPSQPFQVPLPQGISGDALVKMMEDLVEGNITRRLPRIIEAVLKVVSASFQASIDKEVDLISKARAADATRIKNLSDGLGNLKSEVARRFDKLRTKDPEGLRARIEAMEEDSVVTKNHLEDLRRRVGKLEGDSKAETKNPGKEVENVKGRILEIGQLRAGLTENLAKETEQAPESTRRLQHDDGLTRKQASAFTEELRGSVVEVIQAAMDDLIRSSLLPDLKNSLEDTIERQIVRGIATIASQHSKFEVSLSQKFQDLYFRIPNPEEASSSGAKDQEHSSVGKDSSVHITTTEGASSSGAKD</sequence>
<dbReference type="Proteomes" id="UP000243459">
    <property type="component" value="Chromosome 4"/>
</dbReference>
<feature type="coiled-coil region" evidence="1">
    <location>
        <begin position="140"/>
        <end position="174"/>
    </location>
</feature>
<feature type="region of interest" description="Disordered" evidence="2">
    <location>
        <begin position="1"/>
        <end position="48"/>
    </location>
</feature>
<dbReference type="Gramene" id="ONK73620">
    <property type="protein sequence ID" value="ONK73620"/>
    <property type="gene ID" value="A4U43_C04F33520"/>
</dbReference>
<gene>
    <name evidence="3" type="ORF">A4U43_C04F33520</name>
</gene>
<dbReference type="EMBL" id="CM007384">
    <property type="protein sequence ID" value="ONK73620.1"/>
    <property type="molecule type" value="Genomic_DNA"/>
</dbReference>
<keyword evidence="4" id="KW-1185">Reference proteome</keyword>
<protein>
    <submittedName>
        <fullName evidence="3">Uncharacterized protein</fullName>
    </submittedName>
</protein>
<evidence type="ECO:0000313" key="3">
    <source>
        <dbReference type="EMBL" id="ONK73620.1"/>
    </source>
</evidence>